<comment type="caution">
    <text evidence="3">The sequence shown here is derived from an EMBL/GenBank/DDBJ whole genome shotgun (WGS) entry which is preliminary data.</text>
</comment>
<reference evidence="3 4" key="1">
    <citation type="journal article" date="2019" name="Int. J. Syst. Evol. Microbiol.">
        <title>The Global Catalogue of Microorganisms (GCM) 10K type strain sequencing project: providing services to taxonomists for standard genome sequencing and annotation.</title>
        <authorList>
            <consortium name="The Broad Institute Genomics Platform"/>
            <consortium name="The Broad Institute Genome Sequencing Center for Infectious Disease"/>
            <person name="Wu L."/>
            <person name="Ma J."/>
        </authorList>
    </citation>
    <scope>NUCLEOTIDE SEQUENCE [LARGE SCALE GENOMIC DNA]</scope>
    <source>
        <strain evidence="3 4">JCM 16114</strain>
    </source>
</reference>
<evidence type="ECO:0000313" key="3">
    <source>
        <dbReference type="EMBL" id="GAA2214580.1"/>
    </source>
</evidence>
<protein>
    <recommendedName>
        <fullName evidence="2">NERD domain-containing protein</fullName>
    </recommendedName>
</protein>
<keyword evidence="1" id="KW-0812">Transmembrane</keyword>
<dbReference type="InterPro" id="IPR011528">
    <property type="entry name" value="NERD"/>
</dbReference>
<accession>A0ABN3CZ69</accession>
<proteinExistence type="predicted"/>
<feature type="transmembrane region" description="Helical" evidence="1">
    <location>
        <begin position="59"/>
        <end position="76"/>
    </location>
</feature>
<keyword evidence="1" id="KW-1133">Transmembrane helix</keyword>
<name>A0ABN3CZ69_9ACTN</name>
<keyword evidence="4" id="KW-1185">Reference proteome</keyword>
<evidence type="ECO:0000313" key="4">
    <source>
        <dbReference type="Proteomes" id="UP001499843"/>
    </source>
</evidence>
<dbReference type="EMBL" id="BAAAQX010000042">
    <property type="protein sequence ID" value="GAA2214580.1"/>
    <property type="molecule type" value="Genomic_DNA"/>
</dbReference>
<sequence>MTGEGSSAWQILHNTYSFGEFAVPGGSIYVQPNEKYTGSSPQWWYEKFWREDAPNRRKYRYVKAGVGFVIGVALGLRFDLAAASVLTGLLLAGIVYGGDWLLDWYSFYRTAVWRGARRGEAITGRLLRRSLRRHGYQVLDGRAIRGQASIDHLVIGPGGVWIVDNESWAPDIEIACYVGRLFFGEKYGSKTAKALVEKAEAFAALLTRETGVPVTINPMIAVHCGILPRNGVVAAEGLTLLRPRTAARVMKAADTGVLNDSQIELLARTAARELQRI</sequence>
<evidence type="ECO:0000259" key="2">
    <source>
        <dbReference type="Pfam" id="PF08378"/>
    </source>
</evidence>
<organism evidence="3 4">
    <name type="scientific">Nonomuraea monospora</name>
    <dbReference type="NCBI Taxonomy" id="568818"/>
    <lineage>
        <taxon>Bacteria</taxon>
        <taxon>Bacillati</taxon>
        <taxon>Actinomycetota</taxon>
        <taxon>Actinomycetes</taxon>
        <taxon>Streptosporangiales</taxon>
        <taxon>Streptosporangiaceae</taxon>
        <taxon>Nonomuraea</taxon>
    </lineage>
</organism>
<evidence type="ECO:0000256" key="1">
    <source>
        <dbReference type="SAM" id="Phobius"/>
    </source>
</evidence>
<dbReference type="Proteomes" id="UP001499843">
    <property type="component" value="Unassembled WGS sequence"/>
</dbReference>
<gene>
    <name evidence="3" type="ORF">GCM10009850_100450</name>
</gene>
<feature type="transmembrane region" description="Helical" evidence="1">
    <location>
        <begin position="82"/>
        <end position="102"/>
    </location>
</feature>
<feature type="domain" description="NERD" evidence="2">
    <location>
        <begin position="117"/>
        <end position="221"/>
    </location>
</feature>
<keyword evidence="1" id="KW-0472">Membrane</keyword>
<dbReference type="Pfam" id="PF08378">
    <property type="entry name" value="NERD"/>
    <property type="match status" value="1"/>
</dbReference>